<evidence type="ECO:0000313" key="3">
    <source>
        <dbReference type="Proteomes" id="UP000703269"/>
    </source>
</evidence>
<keyword evidence="3" id="KW-1185">Reference proteome</keyword>
<comment type="caution">
    <text evidence="2">The sequence shown here is derived from an EMBL/GenBank/DDBJ whole genome shotgun (WGS) entry which is preliminary data.</text>
</comment>
<keyword evidence="1" id="KW-0732">Signal</keyword>
<name>A0A9P3G2M6_9APHY</name>
<reference evidence="2 3" key="1">
    <citation type="submission" date="2021-08" db="EMBL/GenBank/DDBJ databases">
        <title>Draft Genome Sequence of Phanerochaete sordida strain YK-624.</title>
        <authorList>
            <person name="Mori T."/>
            <person name="Dohra H."/>
            <person name="Suzuki T."/>
            <person name="Kawagishi H."/>
            <person name="Hirai H."/>
        </authorList>
    </citation>
    <scope>NUCLEOTIDE SEQUENCE [LARGE SCALE GENOMIC DNA]</scope>
    <source>
        <strain evidence="2 3">YK-624</strain>
    </source>
</reference>
<proteinExistence type="predicted"/>
<dbReference type="AlphaFoldDB" id="A0A9P3G2M6"/>
<feature type="chain" id="PRO_5040426086" description="Secreted protein" evidence="1">
    <location>
        <begin position="19"/>
        <end position="107"/>
    </location>
</feature>
<evidence type="ECO:0000313" key="2">
    <source>
        <dbReference type="EMBL" id="GJE87907.1"/>
    </source>
</evidence>
<dbReference type="Proteomes" id="UP000703269">
    <property type="component" value="Unassembled WGS sequence"/>
</dbReference>
<feature type="signal peptide" evidence="1">
    <location>
        <begin position="1"/>
        <end position="18"/>
    </location>
</feature>
<evidence type="ECO:0008006" key="4">
    <source>
        <dbReference type="Google" id="ProtNLM"/>
    </source>
</evidence>
<protein>
    <recommendedName>
        <fullName evidence="4">Secreted protein</fullName>
    </recommendedName>
</protein>
<sequence>MRKPVIHFTLCLCHPTLCLEYSGFPSTSFGLSALSALRACYQDLSIAYFDHVLPPRISNALRNDLGYAFSTRLRSENATSGPFISTPSLSDVAFTVALYTFPHPPPP</sequence>
<accession>A0A9P3G2M6</accession>
<gene>
    <name evidence="2" type="ORF">PsYK624_039900</name>
</gene>
<organism evidence="2 3">
    <name type="scientific">Phanerochaete sordida</name>
    <dbReference type="NCBI Taxonomy" id="48140"/>
    <lineage>
        <taxon>Eukaryota</taxon>
        <taxon>Fungi</taxon>
        <taxon>Dikarya</taxon>
        <taxon>Basidiomycota</taxon>
        <taxon>Agaricomycotina</taxon>
        <taxon>Agaricomycetes</taxon>
        <taxon>Polyporales</taxon>
        <taxon>Phanerochaetaceae</taxon>
        <taxon>Phanerochaete</taxon>
    </lineage>
</organism>
<dbReference type="EMBL" id="BPQB01000008">
    <property type="protein sequence ID" value="GJE87907.1"/>
    <property type="molecule type" value="Genomic_DNA"/>
</dbReference>
<evidence type="ECO:0000256" key="1">
    <source>
        <dbReference type="SAM" id="SignalP"/>
    </source>
</evidence>